<evidence type="ECO:0000256" key="1">
    <source>
        <dbReference type="ARBA" id="ARBA00000798"/>
    </source>
</evidence>
<dbReference type="SUPFAM" id="SSF56024">
    <property type="entry name" value="Phospholipase D/nuclease"/>
    <property type="match status" value="2"/>
</dbReference>
<dbReference type="SMART" id="SM00155">
    <property type="entry name" value="PLDc"/>
    <property type="match status" value="2"/>
</dbReference>
<keyword evidence="4" id="KW-0443">Lipid metabolism</keyword>
<proteinExistence type="predicted"/>
<evidence type="ECO:0000256" key="3">
    <source>
        <dbReference type="ARBA" id="ARBA00022801"/>
    </source>
</evidence>
<dbReference type="Proteomes" id="UP000216885">
    <property type="component" value="Unassembled WGS sequence"/>
</dbReference>
<dbReference type="GO" id="GO:0004630">
    <property type="term" value="F:phospholipase D activity"/>
    <property type="evidence" value="ECO:0007669"/>
    <property type="project" value="UniProtKB-EC"/>
</dbReference>
<dbReference type="RefSeq" id="WP_094820487.1">
    <property type="nucleotide sequence ID" value="NZ_NEVO01000005.1"/>
</dbReference>
<evidence type="ECO:0000313" key="6">
    <source>
        <dbReference type="EMBL" id="OZI57525.1"/>
    </source>
</evidence>
<evidence type="ECO:0000256" key="4">
    <source>
        <dbReference type="ARBA" id="ARBA00023098"/>
    </source>
</evidence>
<keyword evidence="7" id="KW-1185">Reference proteome</keyword>
<dbReference type="Pfam" id="PF13091">
    <property type="entry name" value="PLDc_2"/>
    <property type="match status" value="1"/>
</dbReference>
<name>A0A261U7C1_9BORD</name>
<reference evidence="6 7" key="1">
    <citation type="submission" date="2017-05" db="EMBL/GenBank/DDBJ databases">
        <title>Complete and WGS of Bordetella genogroups.</title>
        <authorList>
            <person name="Spilker T."/>
            <person name="LiPuma J."/>
        </authorList>
    </citation>
    <scope>NUCLEOTIDE SEQUENCE [LARGE SCALE GENOMIC DNA]</scope>
    <source>
        <strain evidence="6 7">AU9919</strain>
    </source>
</reference>
<dbReference type="PANTHER" id="PTHR18896:SF76">
    <property type="entry name" value="PHOSPHOLIPASE"/>
    <property type="match status" value="1"/>
</dbReference>
<comment type="caution">
    <text evidence="6">The sequence shown here is derived from an EMBL/GenBank/DDBJ whole genome shotgun (WGS) entry which is preliminary data.</text>
</comment>
<keyword evidence="3" id="KW-0378">Hydrolase</keyword>
<dbReference type="CDD" id="cd09143">
    <property type="entry name" value="PLDc_vPLD1_2_like_bac_2"/>
    <property type="match status" value="1"/>
</dbReference>
<dbReference type="InterPro" id="IPR025202">
    <property type="entry name" value="PLD-like_dom"/>
</dbReference>
<organism evidence="6 7">
    <name type="scientific">Bordetella genomosp. 4</name>
    <dbReference type="NCBI Taxonomy" id="463044"/>
    <lineage>
        <taxon>Bacteria</taxon>
        <taxon>Pseudomonadati</taxon>
        <taxon>Pseudomonadota</taxon>
        <taxon>Betaproteobacteria</taxon>
        <taxon>Burkholderiales</taxon>
        <taxon>Alcaligenaceae</taxon>
        <taxon>Bordetella</taxon>
    </lineage>
</organism>
<keyword evidence="2" id="KW-0677">Repeat</keyword>
<dbReference type="InterPro" id="IPR015679">
    <property type="entry name" value="PLipase_D_fam"/>
</dbReference>
<sequence length="493" mass="55954">MPAELPIVVSGKNCWRIERAKKASVIIDAADYYHFVREAMSASAHQVLILGWDFDTRIQLEPSKPDQSETLGEFFLRLARENPQRRIDILKWSFGAKKQFLHPGAAWMLWKWRRTKAIGYCFDSVHPAGCSHHQKIVSIDEQLAVCGGIDIATARWDTSKHLDDEPKRRLPNGKAYPPWHDTTMMLTGPAAQALAELSRDRWYSATTTRLKPIPVSDTDLWPDDLAVQFENVEIAIARTRACYQELSEIREIEALYLDMIAAAKDFIYFENQYFTSAKIAGAIAKRMEEDEPPEIVMVMPRNADGWLEQMAMDAARIRLARAIGKVDKNNRFRIYVPVTAQGEDIYVHAKVSIVDDRLLRIGSSNLNNRSLGLDSECDVIIDAGLEANRHTPPIITGILHRLIAEHLGIETQKFASHFERCGSLVDAIEACRGAGKTLELLDLIKPNPLDTFIADNEILDPESADGFLDPIAARGLRKRWMQGKAWWRQRTRR</sequence>
<dbReference type="PROSITE" id="PS50035">
    <property type="entry name" value="PLD"/>
    <property type="match status" value="1"/>
</dbReference>
<protein>
    <submittedName>
        <fullName evidence="6">Phospholipase</fullName>
    </submittedName>
</protein>
<gene>
    <name evidence="6" type="ORF">CAL20_09060</name>
</gene>
<dbReference type="Gene3D" id="3.30.870.10">
    <property type="entry name" value="Endonuclease Chain A"/>
    <property type="match status" value="2"/>
</dbReference>
<dbReference type="InterPro" id="IPR001736">
    <property type="entry name" value="PLipase_D/transphosphatidylase"/>
</dbReference>
<feature type="domain" description="PLD phosphodiesterase" evidence="5">
    <location>
        <begin position="343"/>
        <end position="370"/>
    </location>
</feature>
<accession>A0A261U7C1</accession>
<dbReference type="EMBL" id="NEVQ01000012">
    <property type="protein sequence ID" value="OZI57525.1"/>
    <property type="molecule type" value="Genomic_DNA"/>
</dbReference>
<dbReference type="AlphaFoldDB" id="A0A261U7C1"/>
<comment type="catalytic activity">
    <reaction evidence="1">
        <text>a 1,2-diacyl-sn-glycero-3-phosphocholine + H2O = a 1,2-diacyl-sn-glycero-3-phosphate + choline + H(+)</text>
        <dbReference type="Rhea" id="RHEA:14445"/>
        <dbReference type="ChEBI" id="CHEBI:15354"/>
        <dbReference type="ChEBI" id="CHEBI:15377"/>
        <dbReference type="ChEBI" id="CHEBI:15378"/>
        <dbReference type="ChEBI" id="CHEBI:57643"/>
        <dbReference type="ChEBI" id="CHEBI:58608"/>
        <dbReference type="EC" id="3.1.4.4"/>
    </reaction>
</comment>
<dbReference type="CDD" id="cd09140">
    <property type="entry name" value="PLDc_vPLD1_2_like_bac_1"/>
    <property type="match status" value="1"/>
</dbReference>
<evidence type="ECO:0000256" key="2">
    <source>
        <dbReference type="ARBA" id="ARBA00022737"/>
    </source>
</evidence>
<dbReference type="OrthoDB" id="8828485at2"/>
<dbReference type="GO" id="GO:0009395">
    <property type="term" value="P:phospholipid catabolic process"/>
    <property type="evidence" value="ECO:0007669"/>
    <property type="project" value="TreeGrafter"/>
</dbReference>
<evidence type="ECO:0000259" key="5">
    <source>
        <dbReference type="PROSITE" id="PS50035"/>
    </source>
</evidence>
<evidence type="ECO:0000313" key="7">
    <source>
        <dbReference type="Proteomes" id="UP000216885"/>
    </source>
</evidence>
<dbReference type="PANTHER" id="PTHR18896">
    <property type="entry name" value="PHOSPHOLIPASE D"/>
    <property type="match status" value="1"/>
</dbReference>